<organism evidence="3 4">
    <name type="scientific">Paracidovorax wautersii</name>
    <dbReference type="NCBI Taxonomy" id="1177982"/>
    <lineage>
        <taxon>Bacteria</taxon>
        <taxon>Pseudomonadati</taxon>
        <taxon>Pseudomonadota</taxon>
        <taxon>Betaproteobacteria</taxon>
        <taxon>Burkholderiales</taxon>
        <taxon>Comamonadaceae</taxon>
        <taxon>Paracidovorax</taxon>
    </lineage>
</organism>
<protein>
    <recommendedName>
        <fullName evidence="2">TPM domain-containing protein</fullName>
    </recommendedName>
</protein>
<dbReference type="PANTHER" id="PTHR30373">
    <property type="entry name" value="UPF0603 PROTEIN YGCG"/>
    <property type="match status" value="1"/>
</dbReference>
<name>A0A1I2GKV0_9BURK</name>
<evidence type="ECO:0000313" key="4">
    <source>
        <dbReference type="Proteomes" id="UP000199119"/>
    </source>
</evidence>
<feature type="domain" description="TPM" evidence="2">
    <location>
        <begin position="39"/>
        <end position="162"/>
    </location>
</feature>
<evidence type="ECO:0000259" key="2">
    <source>
        <dbReference type="Pfam" id="PF04536"/>
    </source>
</evidence>
<dbReference type="Pfam" id="PF04536">
    <property type="entry name" value="TPM_phosphatase"/>
    <property type="match status" value="1"/>
</dbReference>
<feature type="transmembrane region" description="Helical" evidence="1">
    <location>
        <begin position="192"/>
        <end position="211"/>
    </location>
</feature>
<keyword evidence="1" id="KW-0812">Transmembrane</keyword>
<dbReference type="Gene3D" id="3.10.310.50">
    <property type="match status" value="1"/>
</dbReference>
<proteinExistence type="predicted"/>
<evidence type="ECO:0000256" key="1">
    <source>
        <dbReference type="SAM" id="Phobius"/>
    </source>
</evidence>
<gene>
    <name evidence="3" type="ORF">SAMN04489711_115109</name>
</gene>
<keyword evidence="4" id="KW-1185">Reference proteome</keyword>
<dbReference type="OrthoDB" id="9810918at2"/>
<dbReference type="RefSeq" id="WP_092940954.1">
    <property type="nucleotide sequence ID" value="NZ_FONX01000015.1"/>
</dbReference>
<dbReference type="PANTHER" id="PTHR30373:SF2">
    <property type="entry name" value="UPF0603 PROTEIN YGCG"/>
    <property type="match status" value="1"/>
</dbReference>
<keyword evidence="1" id="KW-0472">Membrane</keyword>
<dbReference type="STRING" id="1177982.SAMN04489711_115109"/>
<evidence type="ECO:0000313" key="3">
    <source>
        <dbReference type="EMBL" id="SFF17868.1"/>
    </source>
</evidence>
<accession>A0A1I2GKV0</accession>
<dbReference type="InterPro" id="IPR007621">
    <property type="entry name" value="TPM_dom"/>
</dbReference>
<dbReference type="AlphaFoldDB" id="A0A1I2GKV0"/>
<dbReference type="Proteomes" id="UP000199119">
    <property type="component" value="Unassembled WGS sequence"/>
</dbReference>
<dbReference type="EMBL" id="FONX01000015">
    <property type="protein sequence ID" value="SFF17868.1"/>
    <property type="molecule type" value="Genomic_DNA"/>
</dbReference>
<keyword evidence="1" id="KW-1133">Transmembrane helix</keyword>
<feature type="transmembrane region" description="Helical" evidence="1">
    <location>
        <begin position="218"/>
        <end position="251"/>
    </location>
</feature>
<sequence>MPLARALQALIAIVFIVLAPWQAAAAQTLRPVPALTARVIDETGTLQPADRQALEARLAAIEQRNGSQVVVLMVPTTRPEDLAAYANRVGNDWKIGRRDVGDGVLVLVALQDRQMRIEVAKALEGAIPDIAAARIIDEAMKPRFRENDYAGGLMAAVDQIGARIAGEALPPPAVEQRKATPSHRDGFDWTDLAVFLFFGVMVAGPLARSLFGGRLGGLLLGGGAGGLALLLTSSVLVAVVVGVLALLYTWLFAAKGLPIVWHGGGGPGGWSGGSSSGGSWGGSSGGGGGGFSSGGGGNFGGGGASGGW</sequence>
<reference evidence="4" key="1">
    <citation type="submission" date="2016-10" db="EMBL/GenBank/DDBJ databases">
        <authorList>
            <person name="Varghese N."/>
            <person name="Submissions S."/>
        </authorList>
    </citation>
    <scope>NUCLEOTIDE SEQUENCE [LARGE SCALE GENOMIC DNA]</scope>
    <source>
        <strain evidence="4">DSM 27981</strain>
    </source>
</reference>